<dbReference type="PANTHER" id="PTHR31580">
    <property type="entry name" value="FILAMENT-LIKE PLANT PROTEIN 4"/>
    <property type="match status" value="1"/>
</dbReference>
<keyword evidence="2 3" id="KW-0175">Coiled coil</keyword>
<dbReference type="Proteomes" id="UP001454036">
    <property type="component" value="Unassembled WGS sequence"/>
</dbReference>
<feature type="coiled-coil region" evidence="3">
    <location>
        <begin position="12"/>
        <end position="102"/>
    </location>
</feature>
<dbReference type="Pfam" id="PF05911">
    <property type="entry name" value="FPP"/>
    <property type="match status" value="1"/>
</dbReference>
<protein>
    <recommendedName>
        <fullName evidence="7">Filament-like plant protein 7</fullName>
    </recommendedName>
</protein>
<feature type="region of interest" description="Disordered" evidence="4">
    <location>
        <begin position="447"/>
        <end position="469"/>
    </location>
</feature>
<feature type="region of interest" description="Disordered" evidence="4">
    <location>
        <begin position="748"/>
        <end position="786"/>
    </location>
</feature>
<evidence type="ECO:0000313" key="5">
    <source>
        <dbReference type="EMBL" id="GAA0158049.1"/>
    </source>
</evidence>
<evidence type="ECO:0000313" key="6">
    <source>
        <dbReference type="Proteomes" id="UP001454036"/>
    </source>
</evidence>
<evidence type="ECO:0000256" key="1">
    <source>
        <dbReference type="ARBA" id="ARBA00005921"/>
    </source>
</evidence>
<organism evidence="5 6">
    <name type="scientific">Lithospermum erythrorhizon</name>
    <name type="common">Purple gromwell</name>
    <name type="synonym">Lithospermum officinale var. erythrorhizon</name>
    <dbReference type="NCBI Taxonomy" id="34254"/>
    <lineage>
        <taxon>Eukaryota</taxon>
        <taxon>Viridiplantae</taxon>
        <taxon>Streptophyta</taxon>
        <taxon>Embryophyta</taxon>
        <taxon>Tracheophyta</taxon>
        <taxon>Spermatophyta</taxon>
        <taxon>Magnoliopsida</taxon>
        <taxon>eudicotyledons</taxon>
        <taxon>Gunneridae</taxon>
        <taxon>Pentapetalae</taxon>
        <taxon>asterids</taxon>
        <taxon>lamiids</taxon>
        <taxon>Boraginales</taxon>
        <taxon>Boraginaceae</taxon>
        <taxon>Boraginoideae</taxon>
        <taxon>Lithospermeae</taxon>
        <taxon>Lithospermum</taxon>
    </lineage>
</organism>
<feature type="coiled-coil region" evidence="3">
    <location>
        <begin position="897"/>
        <end position="924"/>
    </location>
</feature>
<feature type="coiled-coil region" evidence="3">
    <location>
        <begin position="789"/>
        <end position="858"/>
    </location>
</feature>
<accession>A0AAV3Q2U4</accession>
<evidence type="ECO:0008006" key="7">
    <source>
        <dbReference type="Google" id="ProtNLM"/>
    </source>
</evidence>
<evidence type="ECO:0000256" key="2">
    <source>
        <dbReference type="ARBA" id="ARBA00023054"/>
    </source>
</evidence>
<gene>
    <name evidence="5" type="ORF">LIER_38577</name>
</gene>
<evidence type="ECO:0000256" key="3">
    <source>
        <dbReference type="SAM" id="Coils"/>
    </source>
</evidence>
<proteinExistence type="inferred from homology"/>
<feature type="compositionally biased region" description="Basic and acidic residues" evidence="4">
    <location>
        <begin position="774"/>
        <end position="786"/>
    </location>
</feature>
<dbReference type="PANTHER" id="PTHR31580:SF22">
    <property type="entry name" value="FILAMENT-LIKE PLANT PROTEIN 7"/>
    <property type="match status" value="1"/>
</dbReference>
<dbReference type="InterPro" id="IPR008587">
    <property type="entry name" value="FPP_plant"/>
</dbReference>
<dbReference type="AlphaFoldDB" id="A0AAV3Q2U4"/>
<evidence type="ECO:0000256" key="4">
    <source>
        <dbReference type="SAM" id="MobiDB-lite"/>
    </source>
</evidence>
<comment type="similarity">
    <text evidence="1">Belongs to the FPP family.</text>
</comment>
<keyword evidence="6" id="KW-1185">Reference proteome</keyword>
<dbReference type="EMBL" id="BAABME010019692">
    <property type="protein sequence ID" value="GAA0158049.1"/>
    <property type="molecule type" value="Genomic_DNA"/>
</dbReference>
<reference evidence="5 6" key="1">
    <citation type="submission" date="2024-01" db="EMBL/GenBank/DDBJ databases">
        <title>The complete chloroplast genome sequence of Lithospermum erythrorhizon: insights into the phylogenetic relationship among Boraginaceae species and the maternal lineages of purple gromwells.</title>
        <authorList>
            <person name="Okada T."/>
            <person name="Watanabe K."/>
        </authorList>
    </citation>
    <scope>NUCLEOTIDE SEQUENCE [LARGE SCALE GENOMIC DNA]</scope>
</reference>
<name>A0AAV3Q2U4_LITER</name>
<comment type="caution">
    <text evidence="5">The sequence shown here is derived from an EMBL/GenBank/DDBJ whole genome shotgun (WGS) entry which is preliminary data.</text>
</comment>
<feature type="compositionally biased region" description="Polar residues" evidence="4">
    <location>
        <begin position="457"/>
        <end position="469"/>
    </location>
</feature>
<sequence>MWKRKSLDKAAADKANASLTRNEEEIQTLLQDKADMEKELIIIREKLSSALSDCNAKAQIAQEAISGWEKMETQAIAMKQQLDKALQEKAASEERLVHLDAALKESLRQLYVAREDQGNQIHDAVMKTSRDYEGKTRTLGDKLSAASARLATLDYENTQLSKALLRKEKEIEEWKELKTRMETEVSALLTRLESTEKKNTSLIYEVSVLEKQLEIRNDEIEFNQRTADVSHKQYLESAKKITKLESECQRLRLLVRKRLPGPAAWAKMKSEVEILGKDLVDTRRKSNLSPIHSADFFTDMVPDTSSRKFDLLSHQLCQLGEENRSLKEALNKKGYDLQPFRVISAHVPSDRQVEEFQNGHMITDLGSTVPNGSLQEFSLTSMSDMGNDDKASCAESSASALITDLEHFKNGNQMGTPSPKSFRSSDINLMDDFVEIEKLAVGLTESPFSGSRPVTDYPNNNSRSGTNPLMSDVKQTVSQLGCKSDPSTSIQELKAVTTNINNHPLWLADIVKIISDQCHLTNRSVDYALEDIKVALMAKGSLDYKAFDDANSSEHPSSVYDLGSSRIMPEGSTDVKSDACDEDVSATERNSRQFQSTGYISLHKIIELIESINIPDGRNSDGMGYTNSETPTGYMVRVLQWKTNELSTILEQFVQSCRDLSMRKVHFEKFTEQLTGTLEWILNHCFSIQDVSSMKDEIKNNLDWDDAQSESEIESGTMNKISNSCKLHPRRVELQALPFLSGGGNHSLPVDKLQSTSREDESKLDDELSSSKLAKKDMERRLHSEVSRSESLMTEVQELMKTIESLQAEVSVLKQSNSLAENQIEKQKIANEELEEQLTAAKCELDEACEKFLSLEEELDYKTSSLEKLKVTALDLELQLRAKMEFSEDKVDNGEILLQKDREIEAASETLAECQETITNLGKQLKAMASPKDRSLFDKLSATTVHSPNVSTETESPLKVISQRSTPLEKLMAEDRSEIGNLMSQTDKGTDMHVDEAPDFPLTSVVTNEMPRSEEKTPTIGFNAIVPVKKRNGMWKKLIWRRHSSSKNFLVSC</sequence>
<feature type="coiled-coil region" evidence="3">
    <location>
        <begin position="157"/>
        <end position="198"/>
    </location>
</feature>